<dbReference type="InterPro" id="IPR036058">
    <property type="entry name" value="Kazal_dom_sf"/>
</dbReference>
<feature type="domain" description="Kazal-like" evidence="5">
    <location>
        <begin position="22"/>
        <end position="84"/>
    </location>
</feature>
<dbReference type="PANTHER" id="PTHR47499">
    <property type="entry name" value="SERINE PROTEASE INHIBITOR KAZAL-TYPE 7 SPINK7"/>
    <property type="match status" value="1"/>
</dbReference>
<dbReference type="eggNOG" id="ENOG502THEG">
    <property type="taxonomic scope" value="Eukaryota"/>
</dbReference>
<evidence type="ECO:0000256" key="3">
    <source>
        <dbReference type="ARBA" id="ARBA00023157"/>
    </source>
</evidence>
<keyword evidence="4" id="KW-0732">Signal</keyword>
<dbReference type="Ensembl" id="ENSMPUT00000014423.1">
    <property type="protein sequence ID" value="ENSMPUP00000014196.1"/>
    <property type="gene ID" value="ENSMPUG00000014304.1"/>
</dbReference>
<gene>
    <name evidence="8" type="primary">LOC101670851</name>
</gene>
<dbReference type="HOGENOM" id="CLU_2412660_0_0_1"/>
<name>M3YS86_MUSPF</name>
<dbReference type="GeneTree" id="ENSGT00860000135710"/>
<dbReference type="AlphaFoldDB" id="M3YS86"/>
<evidence type="ECO:0000256" key="2">
    <source>
        <dbReference type="ARBA" id="ARBA00022525"/>
    </source>
</evidence>
<comment type="subcellular location">
    <subcellularLocation>
        <location evidence="1">Secreted</location>
    </subcellularLocation>
</comment>
<dbReference type="PANTHER" id="PTHR47499:SF6">
    <property type="entry name" value="SERINE PROTEASE INHIBITOR KAZAL-TYPE 6"/>
    <property type="match status" value="1"/>
</dbReference>
<evidence type="ECO:0000259" key="5">
    <source>
        <dbReference type="PROSITE" id="PS51465"/>
    </source>
</evidence>
<feature type="signal peptide" evidence="4">
    <location>
        <begin position="1"/>
        <end position="19"/>
    </location>
</feature>
<evidence type="ECO:0000256" key="4">
    <source>
        <dbReference type="SAM" id="SignalP"/>
    </source>
</evidence>
<dbReference type="InterPro" id="IPR050159">
    <property type="entry name" value="Kazal-type_SerProtInhib"/>
</dbReference>
<dbReference type="GO" id="GO:0005576">
    <property type="term" value="C:extracellular region"/>
    <property type="evidence" value="ECO:0007669"/>
    <property type="project" value="UniProtKB-SubCell"/>
</dbReference>
<dbReference type="InterPro" id="IPR002350">
    <property type="entry name" value="Kazal_dom"/>
</dbReference>
<dbReference type="Proteomes" id="UP000000715">
    <property type="component" value="Unplaced"/>
</dbReference>
<dbReference type="OMA" id="VYCFANI"/>
<keyword evidence="7" id="KW-1185">Reference proteome</keyword>
<organism evidence="6">
    <name type="scientific">Mustela putorius furo</name>
    <name type="common">European domestic ferret</name>
    <name type="synonym">Mustela furo</name>
    <dbReference type="NCBI Taxonomy" id="9669"/>
    <lineage>
        <taxon>Eukaryota</taxon>
        <taxon>Metazoa</taxon>
        <taxon>Chordata</taxon>
        <taxon>Craniata</taxon>
        <taxon>Vertebrata</taxon>
        <taxon>Euteleostomi</taxon>
        <taxon>Mammalia</taxon>
        <taxon>Eutheria</taxon>
        <taxon>Laurasiatheria</taxon>
        <taxon>Carnivora</taxon>
        <taxon>Caniformia</taxon>
        <taxon>Musteloidea</taxon>
        <taxon>Mustelidae</taxon>
        <taxon>Mustelinae</taxon>
        <taxon>Mustela</taxon>
    </lineage>
</organism>
<dbReference type="RefSeq" id="XP_004737940.1">
    <property type="nucleotide sequence ID" value="XM_004737883.2"/>
</dbReference>
<dbReference type="KEGG" id="mpuf:101670851"/>
<protein>
    <submittedName>
        <fullName evidence="6 8">Ovomucoid-like</fullName>
    </submittedName>
</protein>
<sequence>MKTFFVAILATSYFLYIFGQRPVKGVSCSYYQRTSIQKKHTCSIRVSPLCASNNVTYSNTCVYCFANIALKLTLRIQYNGKCKKTEKVWDVT</sequence>
<accession>M3YS86</accession>
<dbReference type="EMBL" id="AEYP01000992">
    <property type="status" value="NOT_ANNOTATED_CDS"/>
    <property type="molecule type" value="Genomic_DNA"/>
</dbReference>
<evidence type="ECO:0000313" key="6">
    <source>
        <dbReference type="Ensembl" id="ENSMPUP00000014196.1"/>
    </source>
</evidence>
<dbReference type="PROSITE" id="PS00282">
    <property type="entry name" value="KAZAL_1"/>
    <property type="match status" value="1"/>
</dbReference>
<keyword evidence="3" id="KW-1015">Disulfide bond</keyword>
<evidence type="ECO:0000313" key="7">
    <source>
        <dbReference type="Proteomes" id="UP000000715"/>
    </source>
</evidence>
<dbReference type="GeneID" id="101670851"/>
<dbReference type="OrthoDB" id="126772at2759"/>
<reference evidence="8" key="2">
    <citation type="submission" date="2025-04" db="UniProtKB">
        <authorList>
            <consortium name="RefSeq"/>
        </authorList>
    </citation>
    <scope>IDENTIFICATION</scope>
    <source>
        <tissue evidence="8">Brain</tissue>
    </source>
</reference>
<dbReference type="SUPFAM" id="SSF100895">
    <property type="entry name" value="Kazal-type serine protease inhibitors"/>
    <property type="match status" value="1"/>
</dbReference>
<reference evidence="6" key="1">
    <citation type="submission" date="2024-06" db="UniProtKB">
        <authorList>
            <consortium name="Ensembl"/>
        </authorList>
    </citation>
    <scope>IDENTIFICATION</scope>
</reference>
<dbReference type="SMART" id="SM00280">
    <property type="entry name" value="KAZAL"/>
    <property type="match status" value="1"/>
</dbReference>
<dbReference type="Pfam" id="PF00050">
    <property type="entry name" value="Kazal_1"/>
    <property type="match status" value="1"/>
</dbReference>
<feature type="chain" id="PRO_5044736376" evidence="4">
    <location>
        <begin position="20"/>
        <end position="92"/>
    </location>
</feature>
<proteinExistence type="predicted"/>
<dbReference type="PROSITE" id="PS51465">
    <property type="entry name" value="KAZAL_2"/>
    <property type="match status" value="1"/>
</dbReference>
<evidence type="ECO:0000256" key="1">
    <source>
        <dbReference type="ARBA" id="ARBA00004613"/>
    </source>
</evidence>
<evidence type="ECO:0000313" key="8">
    <source>
        <dbReference type="RefSeq" id="XP_004737940.1"/>
    </source>
</evidence>
<dbReference type="Gene3D" id="3.30.60.30">
    <property type="match status" value="1"/>
</dbReference>
<keyword evidence="2" id="KW-0964">Secreted</keyword>